<dbReference type="Proteomes" id="UP000254428">
    <property type="component" value="Unassembled WGS sequence"/>
</dbReference>
<name>A0A376NR41_ECOLX</name>
<evidence type="ECO:0000313" key="2">
    <source>
        <dbReference type="EMBL" id="STH68698.1"/>
    </source>
</evidence>
<dbReference type="GO" id="GO:0004803">
    <property type="term" value="F:transposase activity"/>
    <property type="evidence" value="ECO:0007669"/>
    <property type="project" value="InterPro"/>
</dbReference>
<reference evidence="2 3" key="1">
    <citation type="submission" date="2018-06" db="EMBL/GenBank/DDBJ databases">
        <authorList>
            <consortium name="Pathogen Informatics"/>
            <person name="Doyle S."/>
        </authorList>
    </citation>
    <scope>NUCLEOTIDE SEQUENCE [LARGE SCALE GENOMIC DNA]</scope>
    <source>
        <strain evidence="2 3">NCTC11341</strain>
    </source>
</reference>
<accession>A0A376NR41</accession>
<feature type="domain" description="Tn3 transposase DDE" evidence="1">
    <location>
        <begin position="26"/>
        <end position="112"/>
    </location>
</feature>
<dbReference type="EMBL" id="UGBT01000001">
    <property type="protein sequence ID" value="STH68698.1"/>
    <property type="molecule type" value="Genomic_DNA"/>
</dbReference>
<dbReference type="GO" id="GO:0006313">
    <property type="term" value="P:DNA transposition"/>
    <property type="evidence" value="ECO:0007669"/>
    <property type="project" value="InterPro"/>
</dbReference>
<dbReference type="InterPro" id="IPR002513">
    <property type="entry name" value="Tn3_Tnp_DDE_dom"/>
</dbReference>
<organism evidence="2 3">
    <name type="scientific">Escherichia coli</name>
    <dbReference type="NCBI Taxonomy" id="562"/>
    <lineage>
        <taxon>Bacteria</taxon>
        <taxon>Pseudomonadati</taxon>
        <taxon>Pseudomonadota</taxon>
        <taxon>Gammaproteobacteria</taxon>
        <taxon>Enterobacterales</taxon>
        <taxon>Enterobacteriaceae</taxon>
        <taxon>Escherichia</taxon>
    </lineage>
</organism>
<proteinExistence type="predicted"/>
<sequence length="112" mass="12652">MTLPVFITVIADHDKPQPSGCLLELQLNKGEYRHKLPRWIFFANQGEFTTGDYEEIMNKASALSLVSNAILYWNTSRISNIVEGLRENGEVIDDDVLAHISLLPYKHVLPNG</sequence>
<dbReference type="Pfam" id="PF01526">
    <property type="entry name" value="DDE_Tnp_Tn3"/>
    <property type="match status" value="1"/>
</dbReference>
<evidence type="ECO:0000259" key="1">
    <source>
        <dbReference type="Pfam" id="PF01526"/>
    </source>
</evidence>
<evidence type="ECO:0000313" key="3">
    <source>
        <dbReference type="Proteomes" id="UP000254428"/>
    </source>
</evidence>
<gene>
    <name evidence="2" type="primary">tnpA_1</name>
    <name evidence="2" type="ORF">NCTC11341_00179</name>
</gene>
<protein>
    <submittedName>
        <fullName evidence="2">Transposase Tn3 family protein</fullName>
    </submittedName>
</protein>
<dbReference type="AlphaFoldDB" id="A0A376NR41"/>